<accession>A0ABQ6PTE3</accession>
<comment type="caution">
    <text evidence="1">The sequence shown here is derived from an EMBL/GenBank/DDBJ whole genome shotgun (WGS) entry which is preliminary data.</text>
</comment>
<keyword evidence="2" id="KW-1185">Reference proteome</keyword>
<name>A0ABQ6PTE3_9BACT</name>
<protein>
    <submittedName>
        <fullName evidence="1">Uncharacterized protein</fullName>
    </submittedName>
</protein>
<gene>
    <name evidence="1" type="ORF">Aconfl_38700</name>
</gene>
<dbReference type="RefSeq" id="WP_338225964.1">
    <property type="nucleotide sequence ID" value="NZ_BTPD01000016.1"/>
</dbReference>
<evidence type="ECO:0000313" key="1">
    <source>
        <dbReference type="EMBL" id="GMQ31226.1"/>
    </source>
</evidence>
<evidence type="ECO:0000313" key="2">
    <source>
        <dbReference type="Proteomes" id="UP001338309"/>
    </source>
</evidence>
<dbReference type="Proteomes" id="UP001338309">
    <property type="component" value="Unassembled WGS sequence"/>
</dbReference>
<organism evidence="1 2">
    <name type="scientific">Algoriphagus confluentis</name>
    <dbReference type="NCBI Taxonomy" id="1697556"/>
    <lineage>
        <taxon>Bacteria</taxon>
        <taxon>Pseudomonadati</taxon>
        <taxon>Bacteroidota</taxon>
        <taxon>Cytophagia</taxon>
        <taxon>Cytophagales</taxon>
        <taxon>Cyclobacteriaceae</taxon>
        <taxon>Algoriphagus</taxon>
    </lineage>
</organism>
<dbReference type="EMBL" id="BTPD01000016">
    <property type="protein sequence ID" value="GMQ31226.1"/>
    <property type="molecule type" value="Genomic_DNA"/>
</dbReference>
<proteinExistence type="predicted"/>
<sequence>MLKNLCLLYTWIFLGLNSGQAQFVKEYQIADVKGFELVDLKFSSYKSQIQLRRSKSHGPLHIHGHLAQSNILPEFAYSVADEVLSASLIHKNIETDNLGKSITSKLFSSNSSYDHSWNISLNSNFLYDLSFNLGMGKSELDISHLPIAGLKIRSASSDVKIFFGDPVPNSVTMDTLLVTLSMGLLEVANANYTNAREMIFEVDYGKIKLDFSDGLPQSCKVISAVSVGSVQVVLPPDKYPVKIKMNTTPMCRTVLPKYLKSLDKGVYVTKGFSASDPRLLEMIIDVGVGSVTIE</sequence>
<reference evidence="1 2" key="1">
    <citation type="submission" date="2023-08" db="EMBL/GenBank/DDBJ databases">
        <title>Draft genome sequence of Algoriphagus confluentis.</title>
        <authorList>
            <person name="Takatani N."/>
            <person name="Hosokawa M."/>
            <person name="Sawabe T."/>
        </authorList>
    </citation>
    <scope>NUCLEOTIDE SEQUENCE [LARGE SCALE GENOMIC DNA]</scope>
    <source>
        <strain evidence="1 2">NBRC 111222</strain>
    </source>
</reference>